<gene>
    <name evidence="1" type="ORF">TM448A00151_0030</name>
    <name evidence="2" type="ORF">TM448B00189_0044</name>
</gene>
<evidence type="ECO:0000313" key="1">
    <source>
        <dbReference type="EMBL" id="QJA44831.1"/>
    </source>
</evidence>
<name>A0A6H1ZBM0_9ZZZZ</name>
<proteinExistence type="predicted"/>
<reference evidence="1" key="1">
    <citation type="submission" date="2020-03" db="EMBL/GenBank/DDBJ databases">
        <title>The deep terrestrial virosphere.</title>
        <authorList>
            <person name="Holmfeldt K."/>
            <person name="Nilsson E."/>
            <person name="Simone D."/>
            <person name="Lopez-Fernandez M."/>
            <person name="Wu X."/>
            <person name="de Brujin I."/>
            <person name="Lundin D."/>
            <person name="Andersson A."/>
            <person name="Bertilsson S."/>
            <person name="Dopson M."/>
        </authorList>
    </citation>
    <scope>NUCLEOTIDE SEQUENCE</scope>
    <source>
        <strain evidence="1">TM448A00151</strain>
        <strain evidence="2">TM448B00189</strain>
    </source>
</reference>
<evidence type="ECO:0000313" key="2">
    <source>
        <dbReference type="EMBL" id="QJH94151.1"/>
    </source>
</evidence>
<dbReference type="EMBL" id="MT144596">
    <property type="protein sequence ID" value="QJH94151.1"/>
    <property type="molecule type" value="Genomic_DNA"/>
</dbReference>
<dbReference type="EMBL" id="MT143981">
    <property type="protein sequence ID" value="QJA44831.1"/>
    <property type="molecule type" value="Genomic_DNA"/>
</dbReference>
<organism evidence="1">
    <name type="scientific">viral metagenome</name>
    <dbReference type="NCBI Taxonomy" id="1070528"/>
    <lineage>
        <taxon>unclassified sequences</taxon>
        <taxon>metagenomes</taxon>
        <taxon>organismal metagenomes</taxon>
    </lineage>
</organism>
<dbReference type="AlphaFoldDB" id="A0A6H1ZBM0"/>
<protein>
    <submittedName>
        <fullName evidence="1">Uncharacterized protein</fullName>
    </submittedName>
</protein>
<accession>A0A6H1ZBM0</accession>
<sequence length="107" mass="12116">MANVVTLFSIIDSIKSSIEAFLLEGLSISSIRKLLESIVKSVEHFSSEFFKGKDKKEAALDILDEIYLISKINIPILSQTMERTILRWIAGILINSIVNKFNATEWK</sequence>